<evidence type="ECO:0000313" key="2">
    <source>
        <dbReference type="EMBL" id="QNR25180.1"/>
    </source>
</evidence>
<organism evidence="2 3">
    <name type="scientific">Croceimicrobium hydrocarbonivorans</name>
    <dbReference type="NCBI Taxonomy" id="2761580"/>
    <lineage>
        <taxon>Bacteria</taxon>
        <taxon>Pseudomonadati</taxon>
        <taxon>Bacteroidota</taxon>
        <taxon>Flavobacteriia</taxon>
        <taxon>Flavobacteriales</taxon>
        <taxon>Owenweeksiaceae</taxon>
        <taxon>Croceimicrobium</taxon>
    </lineage>
</organism>
<feature type="chain" id="PRO_5028961703" description="GLPGLI family protein" evidence="1">
    <location>
        <begin position="21"/>
        <end position="214"/>
    </location>
</feature>
<evidence type="ECO:0000313" key="3">
    <source>
        <dbReference type="Proteomes" id="UP000516305"/>
    </source>
</evidence>
<name>A0A7H0VHI2_9FLAO</name>
<evidence type="ECO:0008006" key="4">
    <source>
        <dbReference type="Google" id="ProtNLM"/>
    </source>
</evidence>
<sequence length="214" mass="25337">MNLKKVVLVLVLLGSAPLSAQIYLHKDRDKVKEKFQDFRDNSYSWSAKDSIIDVIPSTTVLEFLGITLYAKSHNDSIAMWRTWHEDFFSFEYYFGILNDPFLMTEDWCDSVSIKMKGNACNLEFINDFILFKNNSYSWRYHNDSTFYSPSYAYISRFDFKDESQYLCPVLQIKQKEGQIQISVWYQFIDESDFDLLRDQEEVTSFTMINSEFGE</sequence>
<dbReference type="Proteomes" id="UP000516305">
    <property type="component" value="Chromosome"/>
</dbReference>
<accession>A0A7H0VHI2</accession>
<dbReference type="RefSeq" id="WP_210759706.1">
    <property type="nucleotide sequence ID" value="NZ_CP060139.1"/>
</dbReference>
<gene>
    <name evidence="2" type="ORF">H4K34_04895</name>
</gene>
<dbReference type="EMBL" id="CP060139">
    <property type="protein sequence ID" value="QNR25180.1"/>
    <property type="molecule type" value="Genomic_DNA"/>
</dbReference>
<evidence type="ECO:0000256" key="1">
    <source>
        <dbReference type="SAM" id="SignalP"/>
    </source>
</evidence>
<feature type="signal peptide" evidence="1">
    <location>
        <begin position="1"/>
        <end position="20"/>
    </location>
</feature>
<dbReference type="AlphaFoldDB" id="A0A7H0VHI2"/>
<dbReference type="KEGG" id="chyd:H4K34_04895"/>
<keyword evidence="3" id="KW-1185">Reference proteome</keyword>
<protein>
    <recommendedName>
        <fullName evidence="4">GLPGLI family protein</fullName>
    </recommendedName>
</protein>
<reference evidence="2 3" key="1">
    <citation type="submission" date="2020-08" db="EMBL/GenBank/DDBJ databases">
        <title>Croceimicrobium hydrocarbonivorans gen. nov., sp. nov., a novel marine bacterium isolated from a bacterial consortium that degrades polyethylene terephthalate.</title>
        <authorList>
            <person name="Liu R."/>
        </authorList>
    </citation>
    <scope>NUCLEOTIDE SEQUENCE [LARGE SCALE GENOMIC DNA]</scope>
    <source>
        <strain evidence="2 3">A20-9</strain>
    </source>
</reference>
<keyword evidence="1" id="KW-0732">Signal</keyword>
<proteinExistence type="predicted"/>